<evidence type="ECO:0000313" key="1">
    <source>
        <dbReference type="EMBL" id="GAI78827.1"/>
    </source>
</evidence>
<dbReference type="AlphaFoldDB" id="X1RDK6"/>
<name>X1RDK6_9ZZZZ</name>
<dbReference type="EMBL" id="BARW01006648">
    <property type="protein sequence ID" value="GAI78827.1"/>
    <property type="molecule type" value="Genomic_DNA"/>
</dbReference>
<sequence length="110" mass="11733">MLINTYEAAATLTLGVDALRNERKSVSSRRRVLRGVAVVGSTAVNDCAVDIYIEDFYVGRFRNSKGGAAVQVVTNEDILPVGPHYIPPGSKLSAIIGIAVTGNPLIIQLH</sequence>
<accession>X1RDK6</accession>
<organism evidence="1">
    <name type="scientific">marine sediment metagenome</name>
    <dbReference type="NCBI Taxonomy" id="412755"/>
    <lineage>
        <taxon>unclassified sequences</taxon>
        <taxon>metagenomes</taxon>
        <taxon>ecological metagenomes</taxon>
    </lineage>
</organism>
<reference evidence="1" key="1">
    <citation type="journal article" date="2014" name="Front. Microbiol.">
        <title>High frequency of phylogenetically diverse reductive dehalogenase-homologous genes in deep subseafloor sedimentary metagenomes.</title>
        <authorList>
            <person name="Kawai M."/>
            <person name="Futagami T."/>
            <person name="Toyoda A."/>
            <person name="Takaki Y."/>
            <person name="Nishi S."/>
            <person name="Hori S."/>
            <person name="Arai W."/>
            <person name="Tsubouchi T."/>
            <person name="Morono Y."/>
            <person name="Uchiyama I."/>
            <person name="Ito T."/>
            <person name="Fujiyama A."/>
            <person name="Inagaki F."/>
            <person name="Takami H."/>
        </authorList>
    </citation>
    <scope>NUCLEOTIDE SEQUENCE</scope>
    <source>
        <strain evidence="1">Expedition CK06-06</strain>
    </source>
</reference>
<protein>
    <submittedName>
        <fullName evidence="1">Uncharacterized protein</fullName>
    </submittedName>
</protein>
<proteinExistence type="predicted"/>
<gene>
    <name evidence="1" type="ORF">S12H4_13958</name>
</gene>
<comment type="caution">
    <text evidence="1">The sequence shown here is derived from an EMBL/GenBank/DDBJ whole genome shotgun (WGS) entry which is preliminary data.</text>
</comment>